<dbReference type="AlphaFoldDB" id="A0A448NY87"/>
<keyword evidence="1" id="KW-0805">Transcription regulation</keyword>
<dbReference type="Gene3D" id="1.10.10.10">
    <property type="entry name" value="Winged helix-like DNA-binding domain superfamily/Winged helix DNA-binding domain"/>
    <property type="match status" value="1"/>
</dbReference>
<dbReference type="OrthoDB" id="155424at2"/>
<evidence type="ECO:0000313" key="5">
    <source>
        <dbReference type="Proteomes" id="UP000277858"/>
    </source>
</evidence>
<dbReference type="Pfam" id="PF00392">
    <property type="entry name" value="GntR"/>
    <property type="match status" value="1"/>
</dbReference>
<name>A0A448NY87_9ACTN</name>
<keyword evidence="5" id="KW-1185">Reference proteome</keyword>
<evidence type="ECO:0000256" key="1">
    <source>
        <dbReference type="ARBA" id="ARBA00023015"/>
    </source>
</evidence>
<dbReference type="InterPro" id="IPR036388">
    <property type="entry name" value="WH-like_DNA-bd_sf"/>
</dbReference>
<dbReference type="InterPro" id="IPR000524">
    <property type="entry name" value="Tscrpt_reg_HTH_GntR"/>
</dbReference>
<organism evidence="4 5">
    <name type="scientific">Acidipropionibacterium jensenii</name>
    <dbReference type="NCBI Taxonomy" id="1749"/>
    <lineage>
        <taxon>Bacteria</taxon>
        <taxon>Bacillati</taxon>
        <taxon>Actinomycetota</taxon>
        <taxon>Actinomycetes</taxon>
        <taxon>Propionibacteriales</taxon>
        <taxon>Propionibacteriaceae</taxon>
        <taxon>Acidipropionibacterium</taxon>
    </lineage>
</organism>
<evidence type="ECO:0000256" key="2">
    <source>
        <dbReference type="ARBA" id="ARBA00023125"/>
    </source>
</evidence>
<dbReference type="GO" id="GO:0003700">
    <property type="term" value="F:DNA-binding transcription factor activity"/>
    <property type="evidence" value="ECO:0007669"/>
    <property type="project" value="InterPro"/>
</dbReference>
<dbReference type="RefSeq" id="WP_028703376.1">
    <property type="nucleotide sequence ID" value="NZ_CP040635.1"/>
</dbReference>
<dbReference type="CDD" id="cd07377">
    <property type="entry name" value="WHTH_GntR"/>
    <property type="match status" value="1"/>
</dbReference>
<dbReference type="PANTHER" id="PTHR38445:SF7">
    <property type="entry name" value="GNTR-FAMILY TRANSCRIPTIONAL REGULATOR"/>
    <property type="match status" value="1"/>
</dbReference>
<sequence length="119" mass="12804">MIWTVDPTAPEPLYAQLAAQVHLALARGELAPGERLPSARQLAQSLDLNIHTVLHAFQLLRDEGVVELRRGRGAVITAHQGSAPTSAVHQALRHYLEAGRAAGLPPEALITLVKEALRS</sequence>
<dbReference type="STRING" id="1122997.GCA_000425285_01890"/>
<proteinExistence type="predicted"/>
<dbReference type="InterPro" id="IPR036390">
    <property type="entry name" value="WH_DNA-bd_sf"/>
</dbReference>
<gene>
    <name evidence="4" type="primary">yvoA_1</name>
    <name evidence="4" type="ORF">NCTC13652_01082</name>
</gene>
<dbReference type="SUPFAM" id="SSF46785">
    <property type="entry name" value="Winged helix' DNA-binding domain"/>
    <property type="match status" value="1"/>
</dbReference>
<dbReference type="PANTHER" id="PTHR38445">
    <property type="entry name" value="HTH-TYPE TRANSCRIPTIONAL REPRESSOR YTRA"/>
    <property type="match status" value="1"/>
</dbReference>
<dbReference type="SMART" id="SM00345">
    <property type="entry name" value="HTH_GNTR"/>
    <property type="match status" value="1"/>
</dbReference>
<keyword evidence="3" id="KW-0804">Transcription</keyword>
<accession>A0A448NY87</accession>
<reference evidence="4 5" key="1">
    <citation type="submission" date="2018-12" db="EMBL/GenBank/DDBJ databases">
        <authorList>
            <consortium name="Pathogen Informatics"/>
        </authorList>
    </citation>
    <scope>NUCLEOTIDE SEQUENCE [LARGE SCALE GENOMIC DNA]</scope>
    <source>
        <strain evidence="4 5">NCTC13652</strain>
    </source>
</reference>
<evidence type="ECO:0000256" key="3">
    <source>
        <dbReference type="ARBA" id="ARBA00023163"/>
    </source>
</evidence>
<dbReference type="PROSITE" id="PS50949">
    <property type="entry name" value="HTH_GNTR"/>
    <property type="match status" value="1"/>
</dbReference>
<evidence type="ECO:0000313" key="4">
    <source>
        <dbReference type="EMBL" id="VEI02888.1"/>
    </source>
</evidence>
<keyword evidence="2" id="KW-0238">DNA-binding</keyword>
<dbReference type="Proteomes" id="UP000277858">
    <property type="component" value="Chromosome"/>
</dbReference>
<dbReference type="GO" id="GO:0003677">
    <property type="term" value="F:DNA binding"/>
    <property type="evidence" value="ECO:0007669"/>
    <property type="project" value="UniProtKB-KW"/>
</dbReference>
<dbReference type="EMBL" id="LR134473">
    <property type="protein sequence ID" value="VEI02888.1"/>
    <property type="molecule type" value="Genomic_DNA"/>
</dbReference>
<protein>
    <submittedName>
        <fullName evidence="4">HTH-type transcriptional repressor yvoA</fullName>
    </submittedName>
</protein>
<dbReference type="GeneID" id="82883956"/>